<name>A0A151M2V8_ALLMI</name>
<dbReference type="AlphaFoldDB" id="A0A151M2V8"/>
<dbReference type="InterPro" id="IPR026679">
    <property type="entry name" value="MAP10_C-term"/>
</dbReference>
<evidence type="ECO:0000256" key="1">
    <source>
        <dbReference type="SAM" id="MobiDB-lite"/>
    </source>
</evidence>
<dbReference type="EMBL" id="AKHW03006780">
    <property type="protein sequence ID" value="KYO18801.1"/>
    <property type="molecule type" value="Genomic_DNA"/>
</dbReference>
<protein>
    <submittedName>
        <fullName evidence="3">Microtubule-associated protein 10</fullName>
    </submittedName>
</protein>
<organism evidence="3 4">
    <name type="scientific">Alligator mississippiensis</name>
    <name type="common">American alligator</name>
    <dbReference type="NCBI Taxonomy" id="8496"/>
    <lineage>
        <taxon>Eukaryota</taxon>
        <taxon>Metazoa</taxon>
        <taxon>Chordata</taxon>
        <taxon>Craniata</taxon>
        <taxon>Vertebrata</taxon>
        <taxon>Euteleostomi</taxon>
        <taxon>Archelosauria</taxon>
        <taxon>Archosauria</taxon>
        <taxon>Crocodylia</taxon>
        <taxon>Alligatoridae</taxon>
        <taxon>Alligatorinae</taxon>
        <taxon>Alligator</taxon>
    </lineage>
</organism>
<keyword evidence="4" id="KW-1185">Reference proteome</keyword>
<accession>A0A151M2V8</accession>
<feature type="region of interest" description="Disordered" evidence="1">
    <location>
        <begin position="308"/>
        <end position="327"/>
    </location>
</feature>
<gene>
    <name evidence="3" type="primary">MAP10</name>
    <name evidence="3" type="ORF">Y1Q_0009224</name>
</gene>
<dbReference type="PANTHER" id="PTHR21831">
    <property type="entry name" value="MICROTUBULE-ASSOCIATED PROTEIN 10"/>
    <property type="match status" value="1"/>
</dbReference>
<dbReference type="Pfam" id="PF14925">
    <property type="entry name" value="HPHLAWLY"/>
    <property type="match status" value="1"/>
</dbReference>
<dbReference type="GO" id="GO:0005813">
    <property type="term" value="C:centrosome"/>
    <property type="evidence" value="ECO:0007669"/>
    <property type="project" value="TreeGrafter"/>
</dbReference>
<dbReference type="GO" id="GO:0008017">
    <property type="term" value="F:microtubule binding"/>
    <property type="evidence" value="ECO:0007669"/>
    <property type="project" value="InterPro"/>
</dbReference>
<dbReference type="GO" id="GO:0051256">
    <property type="term" value="P:mitotic spindle midzone assembly"/>
    <property type="evidence" value="ECO:0007669"/>
    <property type="project" value="TreeGrafter"/>
</dbReference>
<evidence type="ECO:0000313" key="3">
    <source>
        <dbReference type="EMBL" id="KYO18801.1"/>
    </source>
</evidence>
<feature type="domain" description="Microtubule-associated protein 10 C-terminal" evidence="2">
    <location>
        <begin position="260"/>
        <end position="304"/>
    </location>
</feature>
<proteinExistence type="predicted"/>
<dbReference type="Proteomes" id="UP000050525">
    <property type="component" value="Unassembled WGS sequence"/>
</dbReference>
<comment type="caution">
    <text evidence="3">The sequence shown here is derived from an EMBL/GenBank/DDBJ whole genome shotgun (WGS) entry which is preliminary data.</text>
</comment>
<dbReference type="GO" id="GO:0097431">
    <property type="term" value="C:mitotic spindle pole"/>
    <property type="evidence" value="ECO:0007669"/>
    <property type="project" value="TreeGrafter"/>
</dbReference>
<reference evidence="3 4" key="1">
    <citation type="journal article" date="2012" name="Genome Biol.">
        <title>Sequencing three crocodilian genomes to illuminate the evolution of archosaurs and amniotes.</title>
        <authorList>
            <person name="St John J.A."/>
            <person name="Braun E.L."/>
            <person name="Isberg S.R."/>
            <person name="Miles L.G."/>
            <person name="Chong A.Y."/>
            <person name="Gongora J."/>
            <person name="Dalzell P."/>
            <person name="Moran C."/>
            <person name="Bed'hom B."/>
            <person name="Abzhanov A."/>
            <person name="Burgess S.C."/>
            <person name="Cooksey A.M."/>
            <person name="Castoe T.A."/>
            <person name="Crawford N.G."/>
            <person name="Densmore L.D."/>
            <person name="Drew J.C."/>
            <person name="Edwards S.V."/>
            <person name="Faircloth B.C."/>
            <person name="Fujita M.K."/>
            <person name="Greenwold M.J."/>
            <person name="Hoffmann F.G."/>
            <person name="Howard J.M."/>
            <person name="Iguchi T."/>
            <person name="Janes D.E."/>
            <person name="Khan S.Y."/>
            <person name="Kohno S."/>
            <person name="de Koning A.J."/>
            <person name="Lance S.L."/>
            <person name="McCarthy F.M."/>
            <person name="McCormack J.E."/>
            <person name="Merchant M.E."/>
            <person name="Peterson D.G."/>
            <person name="Pollock D.D."/>
            <person name="Pourmand N."/>
            <person name="Raney B.J."/>
            <person name="Roessler K.A."/>
            <person name="Sanford J.R."/>
            <person name="Sawyer R.H."/>
            <person name="Schmidt C.J."/>
            <person name="Triplett E.W."/>
            <person name="Tuberville T.D."/>
            <person name="Venegas-Anaya M."/>
            <person name="Howard J.T."/>
            <person name="Jarvis E.D."/>
            <person name="Guillette L.J.Jr."/>
            <person name="Glenn T.C."/>
            <person name="Green R.E."/>
            <person name="Ray D.A."/>
        </authorList>
    </citation>
    <scope>NUCLEOTIDE SEQUENCE [LARGE SCALE GENOMIC DNA]</scope>
    <source>
        <strain evidence="3">KSC_2009_1</strain>
    </source>
</reference>
<evidence type="ECO:0000313" key="4">
    <source>
        <dbReference type="Proteomes" id="UP000050525"/>
    </source>
</evidence>
<dbReference type="GO" id="GO:0031122">
    <property type="term" value="P:cytoplasmic microtubule organization"/>
    <property type="evidence" value="ECO:0007669"/>
    <property type="project" value="TreeGrafter"/>
</dbReference>
<dbReference type="GO" id="GO:0030496">
    <property type="term" value="C:midbody"/>
    <property type="evidence" value="ECO:0007669"/>
    <property type="project" value="TreeGrafter"/>
</dbReference>
<dbReference type="InterPro" id="IPR039302">
    <property type="entry name" value="MAP10"/>
</dbReference>
<dbReference type="GO" id="GO:0005881">
    <property type="term" value="C:cytoplasmic microtubule"/>
    <property type="evidence" value="ECO:0007669"/>
    <property type="project" value="TreeGrafter"/>
</dbReference>
<sequence>MSAAGEREGLAVLEMLVDWAWLAPPAPLPPQPAVALRLLDFPTLLVLPRGRGFEALGRRVPFGRGKACVLPGLPGPAPLHALLLALPTQGPGPARLLGTARIPLGPGPGGARGCFALRGLRGEHVGELALAYQLRSLGQEPTALSPALGSLDRAASASCVVLRSKEGAAELDKETGDLCPLLQSEEGAAELDEDAGIFFPPPLYYNANPRCAAPVRPVPAPKEREKELRSPLASRAVPGATSLGNPPVLNITPQLPSAAHQLREALRQLPLVNALLAELSLLSGEPGPGTIHPQLAWLCREAGANGEPLRPSLESKSPAGEFKEEGSKSDRMLRESLAVKGSPSVGQRATMKQINCSRTHPTITYLLYLGASKSSRDCLNTKMIHVKFPADKSLLCKKSVKLIHSHLMDWIWSVGLLLGPIQMTRSLVGWILTHLQYQGVLN</sequence>
<dbReference type="GO" id="GO:0032467">
    <property type="term" value="P:positive regulation of cytokinesis"/>
    <property type="evidence" value="ECO:0007669"/>
    <property type="project" value="TreeGrafter"/>
</dbReference>
<dbReference type="GO" id="GO:1990023">
    <property type="term" value="C:mitotic spindle midzone"/>
    <property type="evidence" value="ECO:0007669"/>
    <property type="project" value="TreeGrafter"/>
</dbReference>
<dbReference type="PANTHER" id="PTHR21831:SF2">
    <property type="entry name" value="MICROTUBULE-ASSOCIATED PROTEIN 10"/>
    <property type="match status" value="1"/>
</dbReference>
<dbReference type="eggNOG" id="ENOG502QVBX">
    <property type="taxonomic scope" value="Eukaryota"/>
</dbReference>
<evidence type="ECO:0000259" key="2">
    <source>
        <dbReference type="Pfam" id="PF14925"/>
    </source>
</evidence>